<gene>
    <name evidence="11" type="primary">yajC</name>
    <name evidence="11" type="ORF">CUR37_07455</name>
    <name evidence="12" type="ORF">LAS9267_01509</name>
    <name evidence="13" type="ORF">QBD03_02110</name>
</gene>
<evidence type="ECO:0000256" key="5">
    <source>
        <dbReference type="ARBA" id="ARBA00022692"/>
    </source>
</evidence>
<dbReference type="EMBL" id="MKGH01000037">
    <property type="protein sequence ID" value="PKX77119.1"/>
    <property type="molecule type" value="Genomic_DNA"/>
</dbReference>
<protein>
    <submittedName>
        <fullName evidence="12">Preprotein translocase subunit YajC</fullName>
    </submittedName>
</protein>
<evidence type="ECO:0000256" key="4">
    <source>
        <dbReference type="ARBA" id="ARBA00022475"/>
    </source>
</evidence>
<dbReference type="AlphaFoldDB" id="A0A1W6D5N8"/>
<evidence type="ECO:0000256" key="2">
    <source>
        <dbReference type="ARBA" id="ARBA00006742"/>
    </source>
</evidence>
<keyword evidence="5 10" id="KW-0812">Transmembrane</keyword>
<evidence type="ECO:0000256" key="1">
    <source>
        <dbReference type="ARBA" id="ARBA00004162"/>
    </source>
</evidence>
<evidence type="ECO:0000313" key="12">
    <source>
        <dbReference type="EMBL" id="SPE21817.1"/>
    </source>
</evidence>
<dbReference type="GO" id="GO:0005886">
    <property type="term" value="C:plasma membrane"/>
    <property type="evidence" value="ECO:0007669"/>
    <property type="project" value="UniProtKB-SubCell"/>
</dbReference>
<keyword evidence="4" id="KW-1003">Cell membrane</keyword>
<dbReference type="Proteomes" id="UP000239650">
    <property type="component" value="Unassembled WGS sequence"/>
</dbReference>
<keyword evidence="3" id="KW-0813">Transport</keyword>
<dbReference type="Pfam" id="PF02699">
    <property type="entry name" value="YajC"/>
    <property type="match status" value="1"/>
</dbReference>
<evidence type="ECO:0000256" key="7">
    <source>
        <dbReference type="ARBA" id="ARBA00022989"/>
    </source>
</evidence>
<proteinExistence type="inferred from homology"/>
<dbReference type="GeneID" id="57133207"/>
<keyword evidence="9 10" id="KW-0472">Membrane</keyword>
<evidence type="ECO:0000313" key="11">
    <source>
        <dbReference type="EMBL" id="PKX77119.1"/>
    </source>
</evidence>
<dbReference type="NCBIfam" id="TIGR00739">
    <property type="entry name" value="yajC"/>
    <property type="match status" value="1"/>
</dbReference>
<sequence>MLNLVLGANPFGGNSSFLIILVLMMVMMYFMVMRPQKKQQQKHQEMVNQMKKGDQVVTIGGLHGVIDSVNNDTKIVVLDCDGVYLKFNLSAIRTVEPTAKATETVVEETVDETKEETK</sequence>
<dbReference type="EMBL" id="CP122959">
    <property type="protein sequence ID" value="WGI19557.1"/>
    <property type="molecule type" value="Genomic_DNA"/>
</dbReference>
<dbReference type="Proteomes" id="UP000234349">
    <property type="component" value="Unassembled WGS sequence"/>
</dbReference>
<name>A0A1W6D5N8_LATSK</name>
<dbReference type="EMBL" id="OKRC01000007">
    <property type="protein sequence ID" value="SPE21817.1"/>
    <property type="molecule type" value="Genomic_DNA"/>
</dbReference>
<dbReference type="PRINTS" id="PR01853">
    <property type="entry name" value="YAJCTRNLCASE"/>
</dbReference>
<dbReference type="SMART" id="SM01323">
    <property type="entry name" value="YajC"/>
    <property type="match status" value="1"/>
</dbReference>
<evidence type="ECO:0000256" key="8">
    <source>
        <dbReference type="ARBA" id="ARBA00023010"/>
    </source>
</evidence>
<evidence type="ECO:0000313" key="15">
    <source>
        <dbReference type="Proteomes" id="UP000239650"/>
    </source>
</evidence>
<feature type="transmembrane region" description="Helical" evidence="10">
    <location>
        <begin position="12"/>
        <end position="32"/>
    </location>
</feature>
<evidence type="ECO:0000313" key="14">
    <source>
        <dbReference type="Proteomes" id="UP000234349"/>
    </source>
</evidence>
<evidence type="ECO:0000313" key="13">
    <source>
        <dbReference type="EMBL" id="WGI19557.1"/>
    </source>
</evidence>
<dbReference type="OMA" id="FLTFERM"/>
<accession>A0A1W6D5N8</accession>
<evidence type="ECO:0000256" key="3">
    <source>
        <dbReference type="ARBA" id="ARBA00022448"/>
    </source>
</evidence>
<evidence type="ECO:0000256" key="10">
    <source>
        <dbReference type="SAM" id="Phobius"/>
    </source>
</evidence>
<dbReference type="PANTHER" id="PTHR33909">
    <property type="entry name" value="SEC TRANSLOCON ACCESSORY COMPLEX SUBUNIT YAJC"/>
    <property type="match status" value="1"/>
</dbReference>
<keyword evidence="6" id="KW-0653">Protein transport</keyword>
<dbReference type="Proteomes" id="UP001179858">
    <property type="component" value="Chromosome"/>
</dbReference>
<evidence type="ECO:0000256" key="6">
    <source>
        <dbReference type="ARBA" id="ARBA00022927"/>
    </source>
</evidence>
<keyword evidence="8" id="KW-0811">Translocation</keyword>
<comment type="subcellular location">
    <subcellularLocation>
        <location evidence="1">Cell membrane</location>
        <topology evidence="1">Single-pass membrane protein</topology>
    </subcellularLocation>
</comment>
<keyword evidence="7 10" id="KW-1133">Transmembrane helix</keyword>
<dbReference type="InterPro" id="IPR003849">
    <property type="entry name" value="Preprotein_translocase_YajC"/>
</dbReference>
<comment type="similarity">
    <text evidence="2">Belongs to the YajC family.</text>
</comment>
<evidence type="ECO:0000256" key="9">
    <source>
        <dbReference type="ARBA" id="ARBA00023136"/>
    </source>
</evidence>
<dbReference type="PANTHER" id="PTHR33909:SF1">
    <property type="entry name" value="SEC TRANSLOCON ACCESSORY COMPLEX SUBUNIT YAJC"/>
    <property type="match status" value="1"/>
</dbReference>
<organism evidence="12 15">
    <name type="scientific">Latilactobacillus sakei</name>
    <name type="common">Lactobacillus sakei</name>
    <dbReference type="NCBI Taxonomy" id="1599"/>
    <lineage>
        <taxon>Bacteria</taxon>
        <taxon>Bacillati</taxon>
        <taxon>Bacillota</taxon>
        <taxon>Bacilli</taxon>
        <taxon>Lactobacillales</taxon>
        <taxon>Lactobacillaceae</taxon>
        <taxon>Latilactobacillus</taxon>
    </lineage>
</organism>
<dbReference type="GO" id="GO:0015031">
    <property type="term" value="P:protein transport"/>
    <property type="evidence" value="ECO:0007669"/>
    <property type="project" value="UniProtKB-KW"/>
</dbReference>
<reference evidence="13" key="3">
    <citation type="submission" date="2023-04" db="EMBL/GenBank/DDBJ databases">
        <title>Novel strain of Lactilactobacillus sakei and use thereof.</title>
        <authorList>
            <person name="Kim S.Y."/>
        </authorList>
    </citation>
    <scope>NUCLEOTIDE SEQUENCE</scope>
    <source>
        <strain evidence="13">HUP1</strain>
    </source>
</reference>
<dbReference type="RefSeq" id="WP_011374087.1">
    <property type="nucleotide sequence ID" value="NZ_BJLN01000004.1"/>
</dbReference>
<reference evidence="12 15" key="2">
    <citation type="submission" date="2018-02" db="EMBL/GenBank/DDBJ databases">
        <authorList>
            <person name="Rodrigo-Torres L."/>
            <person name="Arahal R. D."/>
            <person name="Lucena T."/>
        </authorList>
    </citation>
    <scope>NUCLEOTIDE SEQUENCE [LARGE SCALE GENOMIC DNA]</scope>
    <source>
        <strain evidence="12 15">CECT 9267</strain>
    </source>
</reference>
<reference evidence="11 14" key="1">
    <citation type="submission" date="2016-09" db="EMBL/GenBank/DDBJ databases">
        <authorList>
            <person name="Inglin R.C."/>
        </authorList>
    </citation>
    <scope>NUCLEOTIDE SEQUENCE [LARGE SCALE GENOMIC DNA]</scope>
    <source>
        <strain evidence="11 14">RI-517</strain>
    </source>
</reference>